<accession>A0ABT7ZTZ3</accession>
<proteinExistence type="predicted"/>
<comment type="caution">
    <text evidence="1">The sequence shown here is derived from an EMBL/GenBank/DDBJ whole genome shotgun (WGS) entry which is preliminary data.</text>
</comment>
<evidence type="ECO:0000313" key="1">
    <source>
        <dbReference type="EMBL" id="MDN3492442.1"/>
    </source>
</evidence>
<evidence type="ECO:0000313" key="2">
    <source>
        <dbReference type="Proteomes" id="UP001231197"/>
    </source>
</evidence>
<dbReference type="EMBL" id="JASDDK010000002">
    <property type="protein sequence ID" value="MDN3492442.1"/>
    <property type="molecule type" value="Genomic_DNA"/>
</dbReference>
<name>A0ABT7ZTZ3_9FLAO</name>
<protein>
    <recommendedName>
        <fullName evidence="3">XRE family transcriptional regulator</fullName>
    </recommendedName>
</protein>
<evidence type="ECO:0008006" key="3">
    <source>
        <dbReference type="Google" id="ProtNLM"/>
    </source>
</evidence>
<gene>
    <name evidence="1" type="ORF">QMA06_06900</name>
</gene>
<dbReference type="Proteomes" id="UP001231197">
    <property type="component" value="Unassembled WGS sequence"/>
</dbReference>
<sequence length="113" mass="13313">MQHITGLSMRSARNIMQFIRDERRLGKQQLVHIYEFCTVFNLPVSVIFDYVNTSIYSKKPIDDESLRDDYLKRSLENGYDSYLKHKDFEICMTAKDLKTYSDVTDLDDETDVA</sequence>
<organism evidence="1 2">
    <name type="scientific">Winogradskyella bathintestinalis</name>
    <dbReference type="NCBI Taxonomy" id="3035208"/>
    <lineage>
        <taxon>Bacteria</taxon>
        <taxon>Pseudomonadati</taxon>
        <taxon>Bacteroidota</taxon>
        <taxon>Flavobacteriia</taxon>
        <taxon>Flavobacteriales</taxon>
        <taxon>Flavobacteriaceae</taxon>
        <taxon>Winogradskyella</taxon>
    </lineage>
</organism>
<dbReference type="RefSeq" id="WP_290206135.1">
    <property type="nucleotide sequence ID" value="NZ_JASDDK010000002.1"/>
</dbReference>
<reference evidence="1 2" key="1">
    <citation type="journal article" date="2023" name="Int. J. Syst. Evol. Microbiol.">
        <title>Winogradskyella bathintestinalis sp. nov., isolated from the intestine of the deep-sea loosejaw dragonfish, Malacosteus niger.</title>
        <authorList>
            <person name="Uniacke-Lowe S."/>
            <person name="Johnson C.N."/>
            <person name="Stanton C."/>
            <person name="Hill C."/>
            <person name="Ross P."/>
        </authorList>
    </citation>
    <scope>NUCLEOTIDE SEQUENCE [LARGE SCALE GENOMIC DNA]</scope>
    <source>
        <strain evidence="1 2">APC 3343</strain>
    </source>
</reference>
<keyword evidence="2" id="KW-1185">Reference proteome</keyword>